<reference evidence="2 3" key="1">
    <citation type="submission" date="2021-10" db="EMBL/GenBank/DDBJ databases">
        <title>Anaerobic single-cell dispensing facilitates the cultivation of human gut bacteria.</title>
        <authorList>
            <person name="Afrizal A."/>
        </authorList>
    </citation>
    <scope>NUCLEOTIDE SEQUENCE [LARGE SCALE GENOMIC DNA]</scope>
    <source>
        <strain evidence="2 3">CLA-AA-H224</strain>
    </source>
</reference>
<gene>
    <name evidence="2" type="ORF">LKD48_07995</name>
</gene>
<dbReference type="AlphaFoldDB" id="A0AAE3JC74"/>
<keyword evidence="1" id="KW-0732">Signal</keyword>
<comment type="caution">
    <text evidence="2">The sequence shown here is derived from an EMBL/GenBank/DDBJ whole genome shotgun (WGS) entry which is preliminary data.</text>
</comment>
<name>A0AAE3JC74_9FIRM</name>
<feature type="chain" id="PRO_5042235269" evidence="1">
    <location>
        <begin position="23"/>
        <end position="300"/>
    </location>
</feature>
<sequence>MKRSSFMAVAAALVLQPIQANATQADGKSELANMNTLYEYAWSLDYPQQATYDNILEKTESGAAQAVNMLPSAALGYQIKDYDGDDQMELLVVRSDTTQESNQSQLIFQIYEASEGNIVLASEITADMPSFVTGVGKIRVYSRNMGDKIVIGCDQYEEGFLWDGLTLKTSYYDYNGSVLNYNSGTNVMGSIIESDYMKQQFGMIGLNENQIAQIGGDKTVYDCVAGTELITETKVNSDSNIYISWVSSALQGDMQAVGTVTITCYSWFPGTKPTIAQKLGTISISPNSQTGQDSIQDPVQ</sequence>
<accession>A0AAE3JC74</accession>
<evidence type="ECO:0000256" key="1">
    <source>
        <dbReference type="SAM" id="SignalP"/>
    </source>
</evidence>
<keyword evidence="3" id="KW-1185">Reference proteome</keyword>
<protein>
    <submittedName>
        <fullName evidence="2">Uncharacterized protein</fullName>
    </submittedName>
</protein>
<dbReference type="EMBL" id="JAJEQN010000017">
    <property type="protein sequence ID" value="MCC2221574.1"/>
    <property type="molecule type" value="Genomic_DNA"/>
</dbReference>
<dbReference type="Proteomes" id="UP001198200">
    <property type="component" value="Unassembled WGS sequence"/>
</dbReference>
<evidence type="ECO:0000313" key="2">
    <source>
        <dbReference type="EMBL" id="MCC2221574.1"/>
    </source>
</evidence>
<organism evidence="2 3">
    <name type="scientific">Anthropogastromicrobium aceti</name>
    <dbReference type="NCBI Taxonomy" id="2981768"/>
    <lineage>
        <taxon>Bacteria</taxon>
        <taxon>Bacillati</taxon>
        <taxon>Bacillota</taxon>
        <taxon>Clostridia</taxon>
        <taxon>Lachnospirales</taxon>
        <taxon>Lachnospiraceae</taxon>
        <taxon>Anthropogastromicrobium</taxon>
    </lineage>
</organism>
<evidence type="ECO:0000313" key="3">
    <source>
        <dbReference type="Proteomes" id="UP001198200"/>
    </source>
</evidence>
<proteinExistence type="predicted"/>
<dbReference type="RefSeq" id="WP_308731691.1">
    <property type="nucleotide sequence ID" value="NZ_JAJEQN010000017.1"/>
</dbReference>
<feature type="signal peptide" evidence="1">
    <location>
        <begin position="1"/>
        <end position="22"/>
    </location>
</feature>